<feature type="signal peptide" evidence="9">
    <location>
        <begin position="1"/>
        <end position="20"/>
    </location>
</feature>
<keyword evidence="9" id="KW-0732">Signal</keyword>
<feature type="transmembrane region" description="Helical" evidence="8">
    <location>
        <begin position="103"/>
        <end position="123"/>
    </location>
</feature>
<feature type="transmembrane region" description="Helical" evidence="8">
    <location>
        <begin position="166"/>
        <end position="188"/>
    </location>
</feature>
<evidence type="ECO:0000256" key="1">
    <source>
        <dbReference type="ARBA" id="ARBA00004141"/>
    </source>
</evidence>
<dbReference type="NCBIfam" id="TIGR00879">
    <property type="entry name" value="SP"/>
    <property type="match status" value="1"/>
</dbReference>
<evidence type="ECO:0000313" key="11">
    <source>
        <dbReference type="EMBL" id="ANB11934.1"/>
    </source>
</evidence>
<name>A0A167CNU3_9ASCO</name>
<keyword evidence="5 8" id="KW-1133">Transmembrane helix</keyword>
<dbReference type="SUPFAM" id="SSF103473">
    <property type="entry name" value="MFS general substrate transporter"/>
    <property type="match status" value="1"/>
</dbReference>
<dbReference type="FunFam" id="1.20.1250.20:FF:000134">
    <property type="entry name" value="MFS sugar transporter protein"/>
    <property type="match status" value="1"/>
</dbReference>
<dbReference type="PANTHER" id="PTHR48022:SF45">
    <property type="entry name" value="MAJOR FACILITATOR SUPERFAMILY (MFS) PROFILE DOMAIN-CONTAINING PROTEIN-RELATED"/>
    <property type="match status" value="1"/>
</dbReference>
<keyword evidence="12" id="KW-1185">Reference proteome</keyword>
<sequence length="494" mass="54122">MMPCFLWYGYNLAILGGVLSQPNFYNQFPKLNTDTTTGATHHYNSNIQGTVSSIYTVGGMFGALSASFYGDILGRRKTIFIASILCLIGAVLMTSSFSLGQLIVGRLILGLSAGTVSASVPVYQSEISSASKRGTHVAYTGFFITSGILIAYWIDFGCSYINSSASWRVPFAVQLILPLISGTLIFFLPESPHWLIKVGRVDEARSIMSLFVDNADPYSDPVEEQVAEIQRSLSVMQTLRFRDVLSMKDSRIFHRVLLALFSLFCSQACGVNAVTFYAPSLLAQAGISPGMAGWLAGCTEIVQPIGAYLAVLTVDSFGRRRLLMTAAIGMGISMIVMAACTAQTENKSALHAGVAFLFIINLAYSYGFLGVCFVYSAEIAPQRIRALINGFATFVTWGTNFWVVEVTPVAFASIGWRYYIVYAATNLALILPVLYFCFPETSGLHLDQIDEVFSKAKGFFDIVRVAKEVKQEGYQHEPSVIDTKEQIEEEESIN</sequence>
<dbReference type="InterPro" id="IPR005828">
    <property type="entry name" value="MFS_sugar_transport-like"/>
</dbReference>
<dbReference type="InterPro" id="IPR050360">
    <property type="entry name" value="MFS_Sugar_Transporters"/>
</dbReference>
<dbReference type="PANTHER" id="PTHR48022">
    <property type="entry name" value="PLASTIDIC GLUCOSE TRANSPORTER 4"/>
    <property type="match status" value="1"/>
</dbReference>
<dbReference type="Gene3D" id="1.20.1250.20">
    <property type="entry name" value="MFS general substrate transporter like domains"/>
    <property type="match status" value="1"/>
</dbReference>
<comment type="similarity">
    <text evidence="2 7">Belongs to the major facilitator superfamily. Sugar transporter (TC 2.A.1.1) family.</text>
</comment>
<dbReference type="InterPro" id="IPR036259">
    <property type="entry name" value="MFS_trans_sf"/>
</dbReference>
<accession>A0A167CNU3</accession>
<dbReference type="OrthoDB" id="6133115at2759"/>
<feature type="transmembrane region" description="Helical" evidence="8">
    <location>
        <begin position="291"/>
        <end position="311"/>
    </location>
</feature>
<keyword evidence="4 8" id="KW-0812">Transmembrane</keyword>
<dbReference type="PROSITE" id="PS00216">
    <property type="entry name" value="SUGAR_TRANSPORT_1"/>
    <property type="match status" value="1"/>
</dbReference>
<dbReference type="KEGG" id="slb:AWJ20_161"/>
<dbReference type="EMBL" id="CP014501">
    <property type="protein sequence ID" value="ANB11934.1"/>
    <property type="molecule type" value="Genomic_DNA"/>
</dbReference>
<dbReference type="InterPro" id="IPR005829">
    <property type="entry name" value="Sugar_transporter_CS"/>
</dbReference>
<feature type="transmembrane region" description="Helical" evidence="8">
    <location>
        <begin position="323"/>
        <end position="344"/>
    </location>
</feature>
<feature type="transmembrane region" description="Helical" evidence="8">
    <location>
        <begin position="416"/>
        <end position="438"/>
    </location>
</feature>
<keyword evidence="6 8" id="KW-0472">Membrane</keyword>
<evidence type="ECO:0000256" key="5">
    <source>
        <dbReference type="ARBA" id="ARBA00022989"/>
    </source>
</evidence>
<keyword evidence="3 7" id="KW-0813">Transport</keyword>
<dbReference type="PRINTS" id="PR00171">
    <property type="entry name" value="SUGRTRNSPORT"/>
</dbReference>
<comment type="subcellular location">
    <subcellularLocation>
        <location evidence="1">Membrane</location>
        <topology evidence="1">Multi-pass membrane protein</topology>
    </subcellularLocation>
</comment>
<dbReference type="AlphaFoldDB" id="A0A167CNU3"/>
<feature type="transmembrane region" description="Helical" evidence="8">
    <location>
        <begin position="53"/>
        <end position="72"/>
    </location>
</feature>
<dbReference type="Pfam" id="PF00083">
    <property type="entry name" value="Sugar_tr"/>
    <property type="match status" value="1"/>
</dbReference>
<proteinExistence type="inferred from homology"/>
<evidence type="ECO:0000256" key="3">
    <source>
        <dbReference type="ARBA" id="ARBA00022448"/>
    </source>
</evidence>
<evidence type="ECO:0000256" key="8">
    <source>
        <dbReference type="SAM" id="Phobius"/>
    </source>
</evidence>
<reference evidence="11 12" key="1">
    <citation type="submission" date="2016-02" db="EMBL/GenBank/DDBJ databases">
        <title>Complete genome sequence and transcriptome regulation of the pentose utilising yeast Sugiyamaella lignohabitans.</title>
        <authorList>
            <person name="Bellasio M."/>
            <person name="Peymann A."/>
            <person name="Valli M."/>
            <person name="Sipitzky M."/>
            <person name="Graf A."/>
            <person name="Sauer M."/>
            <person name="Marx H."/>
            <person name="Mattanovich D."/>
        </authorList>
    </citation>
    <scope>NUCLEOTIDE SEQUENCE [LARGE SCALE GENOMIC DNA]</scope>
    <source>
        <strain evidence="11 12">CBS 10342</strain>
    </source>
</reference>
<dbReference type="GO" id="GO:0016020">
    <property type="term" value="C:membrane"/>
    <property type="evidence" value="ECO:0007669"/>
    <property type="project" value="UniProtKB-SubCell"/>
</dbReference>
<evidence type="ECO:0000256" key="9">
    <source>
        <dbReference type="SAM" id="SignalP"/>
    </source>
</evidence>
<dbReference type="GeneID" id="30033431"/>
<organism evidence="11 12">
    <name type="scientific">Sugiyamaella lignohabitans</name>
    <dbReference type="NCBI Taxonomy" id="796027"/>
    <lineage>
        <taxon>Eukaryota</taxon>
        <taxon>Fungi</taxon>
        <taxon>Dikarya</taxon>
        <taxon>Ascomycota</taxon>
        <taxon>Saccharomycotina</taxon>
        <taxon>Dipodascomycetes</taxon>
        <taxon>Dipodascales</taxon>
        <taxon>Trichomonascaceae</taxon>
        <taxon>Sugiyamaella</taxon>
    </lineage>
</organism>
<feature type="transmembrane region" description="Helical" evidence="8">
    <location>
        <begin position="256"/>
        <end position="279"/>
    </location>
</feature>
<feature type="transmembrane region" description="Helical" evidence="8">
    <location>
        <begin position="135"/>
        <end position="154"/>
    </location>
</feature>
<feature type="transmembrane region" description="Helical" evidence="8">
    <location>
        <begin position="79"/>
        <end position="97"/>
    </location>
</feature>
<evidence type="ECO:0000256" key="2">
    <source>
        <dbReference type="ARBA" id="ARBA00010992"/>
    </source>
</evidence>
<feature type="chain" id="PRO_5007884780" evidence="9">
    <location>
        <begin position="21"/>
        <end position="494"/>
    </location>
</feature>
<dbReference type="PROSITE" id="PS00217">
    <property type="entry name" value="SUGAR_TRANSPORT_2"/>
    <property type="match status" value="1"/>
</dbReference>
<evidence type="ECO:0000256" key="6">
    <source>
        <dbReference type="ARBA" id="ARBA00023136"/>
    </source>
</evidence>
<evidence type="ECO:0000313" key="12">
    <source>
        <dbReference type="Proteomes" id="UP000189580"/>
    </source>
</evidence>
<feature type="transmembrane region" description="Helical" evidence="8">
    <location>
        <begin position="350"/>
        <end position="374"/>
    </location>
</feature>
<dbReference type="Proteomes" id="UP000189580">
    <property type="component" value="Chromosome a"/>
</dbReference>
<protein>
    <submittedName>
        <fullName evidence="11">Glucose-inactivated glycerol proton symporter STL1</fullName>
    </submittedName>
</protein>
<evidence type="ECO:0000256" key="4">
    <source>
        <dbReference type="ARBA" id="ARBA00022692"/>
    </source>
</evidence>
<dbReference type="GO" id="GO:0005351">
    <property type="term" value="F:carbohydrate:proton symporter activity"/>
    <property type="evidence" value="ECO:0007669"/>
    <property type="project" value="TreeGrafter"/>
</dbReference>
<gene>
    <name evidence="11" type="primary">STL1</name>
    <name evidence="11" type="ORF">AWJ20_161</name>
</gene>
<feature type="transmembrane region" description="Helical" evidence="8">
    <location>
        <begin position="386"/>
        <end position="404"/>
    </location>
</feature>
<dbReference type="InterPro" id="IPR020846">
    <property type="entry name" value="MFS_dom"/>
</dbReference>
<evidence type="ECO:0000256" key="7">
    <source>
        <dbReference type="RuleBase" id="RU003346"/>
    </source>
</evidence>
<dbReference type="InterPro" id="IPR003663">
    <property type="entry name" value="Sugar/inositol_transpt"/>
</dbReference>
<dbReference type="PROSITE" id="PS50850">
    <property type="entry name" value="MFS"/>
    <property type="match status" value="1"/>
</dbReference>
<dbReference type="RefSeq" id="XP_018734411.1">
    <property type="nucleotide sequence ID" value="XM_018878504.1"/>
</dbReference>
<evidence type="ECO:0000259" key="10">
    <source>
        <dbReference type="PROSITE" id="PS50850"/>
    </source>
</evidence>
<feature type="domain" description="Major facilitator superfamily (MFS) profile" evidence="10">
    <location>
        <begin position="1"/>
        <end position="442"/>
    </location>
</feature>